<dbReference type="PANTHER" id="PTHR43280:SF32">
    <property type="entry name" value="TRANSCRIPTIONAL REGULATORY PROTEIN"/>
    <property type="match status" value="1"/>
</dbReference>
<evidence type="ECO:0000259" key="4">
    <source>
        <dbReference type="PROSITE" id="PS01124"/>
    </source>
</evidence>
<dbReference type="Gene3D" id="1.10.10.60">
    <property type="entry name" value="Homeodomain-like"/>
    <property type="match status" value="1"/>
</dbReference>
<proteinExistence type="predicted"/>
<evidence type="ECO:0000256" key="1">
    <source>
        <dbReference type="ARBA" id="ARBA00023015"/>
    </source>
</evidence>
<dbReference type="InterPro" id="IPR009057">
    <property type="entry name" value="Homeodomain-like_sf"/>
</dbReference>
<dbReference type="PANTHER" id="PTHR43280">
    <property type="entry name" value="ARAC-FAMILY TRANSCRIPTIONAL REGULATOR"/>
    <property type="match status" value="1"/>
</dbReference>
<keyword evidence="2" id="KW-0238">DNA-binding</keyword>
<feature type="domain" description="HTH araC/xylS-type" evidence="4">
    <location>
        <begin position="194"/>
        <end position="292"/>
    </location>
</feature>
<dbReference type="PRINTS" id="PR00032">
    <property type="entry name" value="HTHARAC"/>
</dbReference>
<gene>
    <name evidence="5" type="ORF">J2I48_22450</name>
</gene>
<dbReference type="GO" id="GO:0003700">
    <property type="term" value="F:DNA-binding transcription factor activity"/>
    <property type="evidence" value="ECO:0007669"/>
    <property type="project" value="InterPro"/>
</dbReference>
<dbReference type="AlphaFoldDB" id="A0A939GBS6"/>
<dbReference type="GO" id="GO:0043565">
    <property type="term" value="F:sequence-specific DNA binding"/>
    <property type="evidence" value="ECO:0007669"/>
    <property type="project" value="InterPro"/>
</dbReference>
<reference evidence="5 6" key="1">
    <citation type="submission" date="2021-03" db="EMBL/GenBank/DDBJ databases">
        <title>Fibrella sp. HMF5036 genome sequencing and assembly.</title>
        <authorList>
            <person name="Kang H."/>
            <person name="Kim H."/>
            <person name="Bae S."/>
            <person name="Joh K."/>
        </authorList>
    </citation>
    <scope>NUCLEOTIDE SEQUENCE [LARGE SCALE GENOMIC DNA]</scope>
    <source>
        <strain evidence="5 6">HMF5036</strain>
    </source>
</reference>
<evidence type="ECO:0000313" key="6">
    <source>
        <dbReference type="Proteomes" id="UP000664795"/>
    </source>
</evidence>
<name>A0A939GBS6_9BACT</name>
<dbReference type="SMART" id="SM00342">
    <property type="entry name" value="HTH_ARAC"/>
    <property type="match status" value="1"/>
</dbReference>
<dbReference type="Proteomes" id="UP000664795">
    <property type="component" value="Unassembled WGS sequence"/>
</dbReference>
<dbReference type="InterPro" id="IPR018060">
    <property type="entry name" value="HTH_AraC"/>
</dbReference>
<accession>A0A939GBS6</accession>
<evidence type="ECO:0000256" key="2">
    <source>
        <dbReference type="ARBA" id="ARBA00023125"/>
    </source>
</evidence>
<dbReference type="SUPFAM" id="SSF46689">
    <property type="entry name" value="Homeodomain-like"/>
    <property type="match status" value="1"/>
</dbReference>
<keyword evidence="3" id="KW-0804">Transcription</keyword>
<organism evidence="5 6">
    <name type="scientific">Fibrella aquatilis</name>
    <dbReference type="NCBI Taxonomy" id="2817059"/>
    <lineage>
        <taxon>Bacteria</taxon>
        <taxon>Pseudomonadati</taxon>
        <taxon>Bacteroidota</taxon>
        <taxon>Cytophagia</taxon>
        <taxon>Cytophagales</taxon>
        <taxon>Spirosomataceae</taxon>
        <taxon>Fibrella</taxon>
    </lineage>
</organism>
<protein>
    <submittedName>
        <fullName evidence="5">Helix-turn-helix domain-containing protein</fullName>
    </submittedName>
</protein>
<evidence type="ECO:0000256" key="3">
    <source>
        <dbReference type="ARBA" id="ARBA00023163"/>
    </source>
</evidence>
<keyword evidence="6" id="KW-1185">Reference proteome</keyword>
<dbReference type="InterPro" id="IPR020449">
    <property type="entry name" value="Tscrpt_reg_AraC-type_HTH"/>
</dbReference>
<evidence type="ECO:0000313" key="5">
    <source>
        <dbReference type="EMBL" id="MBO0933786.1"/>
    </source>
</evidence>
<dbReference type="RefSeq" id="WP_207337749.1">
    <property type="nucleotide sequence ID" value="NZ_JAFMYU010000022.1"/>
</dbReference>
<sequence>MLPHFTTINEFLEAAGFAGRTQNPYFYMVRLEETYPHVRSVMPPFRKDFYLVALVHNPGAKSAFQIDGAERAQLADYLVFQSPGHVLAWQRQPGMSGYLVYFKAECFTFLRSVLADEFPFFDLLHTNFFQITPALFTDLSADFDGLLREQNGTHLFSEQVLYAKLLAVLYRCRVAYQTFQESQLNQSAATLLTTRFVSLVQANYLSYRTVEAYASLLAVTPNHLNDSVRKATGRNAYRFITDKLTQEAQSLIRFTAADISEIAYQLNFSGPAHFSKFFKKHTGQTPGDFRREVESVK</sequence>
<dbReference type="Pfam" id="PF12833">
    <property type="entry name" value="HTH_18"/>
    <property type="match status" value="1"/>
</dbReference>
<dbReference type="PROSITE" id="PS01124">
    <property type="entry name" value="HTH_ARAC_FAMILY_2"/>
    <property type="match status" value="1"/>
</dbReference>
<dbReference type="EMBL" id="JAFMYU010000022">
    <property type="protein sequence ID" value="MBO0933786.1"/>
    <property type="molecule type" value="Genomic_DNA"/>
</dbReference>
<comment type="caution">
    <text evidence="5">The sequence shown here is derived from an EMBL/GenBank/DDBJ whole genome shotgun (WGS) entry which is preliminary data.</text>
</comment>
<keyword evidence="1" id="KW-0805">Transcription regulation</keyword>